<dbReference type="Pfam" id="PF00270">
    <property type="entry name" value="DEAD"/>
    <property type="match status" value="1"/>
</dbReference>
<dbReference type="InterPro" id="IPR001650">
    <property type="entry name" value="Helicase_C-like"/>
</dbReference>
<evidence type="ECO:0000313" key="11">
    <source>
        <dbReference type="EMBL" id="KZP32769.1"/>
    </source>
</evidence>
<dbReference type="SMART" id="SM00490">
    <property type="entry name" value="HELICc"/>
    <property type="match status" value="1"/>
</dbReference>
<feature type="compositionally biased region" description="Acidic residues" evidence="8">
    <location>
        <begin position="418"/>
        <end position="438"/>
    </location>
</feature>
<keyword evidence="3" id="KW-0067">ATP-binding</keyword>
<dbReference type="SMART" id="SM00487">
    <property type="entry name" value="DEXDc"/>
    <property type="match status" value="1"/>
</dbReference>
<dbReference type="InterPro" id="IPR011545">
    <property type="entry name" value="DEAD/DEAH_box_helicase_dom"/>
</dbReference>
<sequence>MPPPTRYEVPSFADIRRLTQEKLGYRPCLWQIRVVEGILKHDKDIIAVAATGSGKTLTFWMPLLFREGGIQILLTPINYLGKQNVDSLANMPEGIKGITVTAANVTKETFKDIRDLKYQVIVTNIEIFDQVDGHFDKLWKYEPFTSKVISIIWDEAHCVSKWGEFRPEYKSAGRLRWIIPRHIPFYITSATLPPIVLQDVMSTLHMSMDKAYVMQRSNDRSNVRICVREMLYPAKSYLDLAFLIPDKPPPGGWKNWKMPKFVIFFDNIADSIGAAKFLRAWLPPELRYMVKWFNANMSAEFREVEGLKLKEGDIWGLCCTDSFGMGVDLPDIELVIQWRASCDICTLWQRFGRAARMQSMTGTALFLVESKYFDDAKDKKAKAAETRKRKAAEKAMGLPPAKRKHTGNGEQITAQDTAEPEDDEDDDKDEDEDDEDEAERLAYEAGRRAAYEKIPVTERKRGVRPVENVEPAMDDMINARTRAEVGCSRKPARLYFRQDKHSE</sequence>
<keyword evidence="12" id="KW-1185">Reference proteome</keyword>
<protein>
    <recommendedName>
        <fullName evidence="7">DNA 3'-5' helicase</fullName>
        <ecNumber evidence="7">5.6.2.4</ecNumber>
    </recommendedName>
</protein>
<keyword evidence="5" id="KW-0413">Isomerase</keyword>
<feature type="domain" description="Helicase ATP-binding" evidence="9">
    <location>
        <begin position="36"/>
        <end position="210"/>
    </location>
</feature>
<evidence type="ECO:0000313" key="12">
    <source>
        <dbReference type="Proteomes" id="UP000076532"/>
    </source>
</evidence>
<dbReference type="EC" id="5.6.2.4" evidence="7"/>
<evidence type="ECO:0000256" key="7">
    <source>
        <dbReference type="ARBA" id="ARBA00034808"/>
    </source>
</evidence>
<dbReference type="PANTHER" id="PTHR13710">
    <property type="entry name" value="DNA HELICASE RECQ FAMILY MEMBER"/>
    <property type="match status" value="1"/>
</dbReference>
<gene>
    <name evidence="11" type="ORF">FIBSPDRAFT_1012764</name>
</gene>
<evidence type="ECO:0000256" key="1">
    <source>
        <dbReference type="ARBA" id="ARBA00005446"/>
    </source>
</evidence>
<dbReference type="GO" id="GO:0005737">
    <property type="term" value="C:cytoplasm"/>
    <property type="evidence" value="ECO:0007669"/>
    <property type="project" value="TreeGrafter"/>
</dbReference>
<dbReference type="InterPro" id="IPR014001">
    <property type="entry name" value="Helicase_ATP-bd"/>
</dbReference>
<dbReference type="GO" id="GO:0003677">
    <property type="term" value="F:DNA binding"/>
    <property type="evidence" value="ECO:0007669"/>
    <property type="project" value="UniProtKB-KW"/>
</dbReference>
<evidence type="ECO:0000256" key="8">
    <source>
        <dbReference type="SAM" id="MobiDB-lite"/>
    </source>
</evidence>
<dbReference type="GO" id="GO:0005524">
    <property type="term" value="F:ATP binding"/>
    <property type="evidence" value="ECO:0007669"/>
    <property type="project" value="UniProtKB-KW"/>
</dbReference>
<comment type="similarity">
    <text evidence="1">Belongs to the helicase family. RecQ subfamily.</text>
</comment>
<organism evidence="11 12">
    <name type="scientific">Athelia psychrophila</name>
    <dbReference type="NCBI Taxonomy" id="1759441"/>
    <lineage>
        <taxon>Eukaryota</taxon>
        <taxon>Fungi</taxon>
        <taxon>Dikarya</taxon>
        <taxon>Basidiomycota</taxon>
        <taxon>Agaricomycotina</taxon>
        <taxon>Agaricomycetes</taxon>
        <taxon>Agaricomycetidae</taxon>
        <taxon>Atheliales</taxon>
        <taxon>Atheliaceae</taxon>
        <taxon>Athelia</taxon>
    </lineage>
</organism>
<evidence type="ECO:0000256" key="3">
    <source>
        <dbReference type="ARBA" id="ARBA00022840"/>
    </source>
</evidence>
<dbReference type="PANTHER" id="PTHR13710:SF105">
    <property type="entry name" value="ATP-DEPENDENT DNA HELICASE Q1"/>
    <property type="match status" value="1"/>
</dbReference>
<keyword evidence="11" id="KW-0378">Hydrolase</keyword>
<evidence type="ECO:0000259" key="10">
    <source>
        <dbReference type="PROSITE" id="PS51194"/>
    </source>
</evidence>
<feature type="domain" description="Helicase C-terminal" evidence="10">
    <location>
        <begin position="253"/>
        <end position="397"/>
    </location>
</feature>
<dbReference type="EMBL" id="KV417484">
    <property type="protein sequence ID" value="KZP32769.1"/>
    <property type="molecule type" value="Genomic_DNA"/>
</dbReference>
<dbReference type="GO" id="GO:0000724">
    <property type="term" value="P:double-strand break repair via homologous recombination"/>
    <property type="evidence" value="ECO:0007669"/>
    <property type="project" value="TreeGrafter"/>
</dbReference>
<dbReference type="OrthoDB" id="10261556at2759"/>
<dbReference type="PROSITE" id="PS51194">
    <property type="entry name" value="HELICASE_CTER"/>
    <property type="match status" value="1"/>
</dbReference>
<comment type="catalytic activity">
    <reaction evidence="6">
        <text>Couples ATP hydrolysis with the unwinding of duplex DNA by translocating in the 3'-5' direction.</text>
        <dbReference type="EC" id="5.6.2.4"/>
    </reaction>
</comment>
<dbReference type="GO" id="GO:0009378">
    <property type="term" value="F:four-way junction helicase activity"/>
    <property type="evidence" value="ECO:0007669"/>
    <property type="project" value="TreeGrafter"/>
</dbReference>
<evidence type="ECO:0000256" key="4">
    <source>
        <dbReference type="ARBA" id="ARBA00023125"/>
    </source>
</evidence>
<proteinExistence type="inferred from homology"/>
<accession>A0A166VIM2</accession>
<dbReference type="STRING" id="436010.A0A166VIM2"/>
<dbReference type="InterPro" id="IPR027417">
    <property type="entry name" value="P-loop_NTPase"/>
</dbReference>
<keyword evidence="4" id="KW-0238">DNA-binding</keyword>
<reference evidence="11 12" key="1">
    <citation type="journal article" date="2016" name="Mol. Biol. Evol.">
        <title>Comparative Genomics of Early-Diverging Mushroom-Forming Fungi Provides Insights into the Origins of Lignocellulose Decay Capabilities.</title>
        <authorList>
            <person name="Nagy L.G."/>
            <person name="Riley R."/>
            <person name="Tritt A."/>
            <person name="Adam C."/>
            <person name="Daum C."/>
            <person name="Floudas D."/>
            <person name="Sun H."/>
            <person name="Yadav J.S."/>
            <person name="Pangilinan J."/>
            <person name="Larsson K.H."/>
            <person name="Matsuura K."/>
            <person name="Barry K."/>
            <person name="Labutti K."/>
            <person name="Kuo R."/>
            <person name="Ohm R.A."/>
            <person name="Bhattacharya S.S."/>
            <person name="Shirouzu T."/>
            <person name="Yoshinaga Y."/>
            <person name="Martin F.M."/>
            <person name="Grigoriev I.V."/>
            <person name="Hibbett D.S."/>
        </authorList>
    </citation>
    <scope>NUCLEOTIDE SEQUENCE [LARGE SCALE GENOMIC DNA]</scope>
    <source>
        <strain evidence="11 12">CBS 109695</strain>
    </source>
</reference>
<name>A0A166VIM2_9AGAM</name>
<dbReference type="AlphaFoldDB" id="A0A166VIM2"/>
<dbReference type="GO" id="GO:0016787">
    <property type="term" value="F:hydrolase activity"/>
    <property type="evidence" value="ECO:0007669"/>
    <property type="project" value="UniProtKB-KW"/>
</dbReference>
<evidence type="ECO:0000256" key="6">
    <source>
        <dbReference type="ARBA" id="ARBA00034617"/>
    </source>
</evidence>
<keyword evidence="2" id="KW-0547">Nucleotide-binding</keyword>
<dbReference type="Proteomes" id="UP000076532">
    <property type="component" value="Unassembled WGS sequence"/>
</dbReference>
<dbReference type="PROSITE" id="PS51192">
    <property type="entry name" value="HELICASE_ATP_BIND_1"/>
    <property type="match status" value="1"/>
</dbReference>
<feature type="region of interest" description="Disordered" evidence="8">
    <location>
        <begin position="383"/>
        <end position="446"/>
    </location>
</feature>
<evidence type="ECO:0000256" key="5">
    <source>
        <dbReference type="ARBA" id="ARBA00023235"/>
    </source>
</evidence>
<dbReference type="Gene3D" id="3.40.50.300">
    <property type="entry name" value="P-loop containing nucleotide triphosphate hydrolases"/>
    <property type="match status" value="2"/>
</dbReference>
<dbReference type="SUPFAM" id="SSF52540">
    <property type="entry name" value="P-loop containing nucleoside triphosphate hydrolases"/>
    <property type="match status" value="1"/>
</dbReference>
<evidence type="ECO:0000256" key="2">
    <source>
        <dbReference type="ARBA" id="ARBA00022741"/>
    </source>
</evidence>
<evidence type="ECO:0000259" key="9">
    <source>
        <dbReference type="PROSITE" id="PS51192"/>
    </source>
</evidence>
<dbReference type="Pfam" id="PF00271">
    <property type="entry name" value="Helicase_C"/>
    <property type="match status" value="1"/>
</dbReference>
<dbReference type="GO" id="GO:0043138">
    <property type="term" value="F:3'-5' DNA helicase activity"/>
    <property type="evidence" value="ECO:0007669"/>
    <property type="project" value="UniProtKB-EC"/>
</dbReference>
<dbReference type="GO" id="GO:0005694">
    <property type="term" value="C:chromosome"/>
    <property type="evidence" value="ECO:0007669"/>
    <property type="project" value="TreeGrafter"/>
</dbReference>